<dbReference type="EMBL" id="SPLM01000145">
    <property type="protein sequence ID" value="TMW56485.1"/>
    <property type="molecule type" value="Genomic_DNA"/>
</dbReference>
<dbReference type="Proteomes" id="UP000794436">
    <property type="component" value="Unassembled WGS sequence"/>
</dbReference>
<comment type="caution">
    <text evidence="1">The sequence shown here is derived from an EMBL/GenBank/DDBJ whole genome shotgun (WGS) entry which is preliminary data.</text>
</comment>
<evidence type="ECO:0000313" key="1">
    <source>
        <dbReference type="EMBL" id="TMW56485.1"/>
    </source>
</evidence>
<gene>
    <name evidence="1" type="ORF">Poli38472_006495</name>
</gene>
<proteinExistence type="predicted"/>
<name>A0A8K1C4W4_PYTOL</name>
<dbReference type="AlphaFoldDB" id="A0A8K1C4W4"/>
<dbReference type="InterPro" id="IPR002200">
    <property type="entry name" value="Elicitin"/>
</dbReference>
<evidence type="ECO:0000313" key="2">
    <source>
        <dbReference type="Proteomes" id="UP000794436"/>
    </source>
</evidence>
<protein>
    <recommendedName>
        <fullName evidence="3">Elicitin-like protein</fullName>
    </recommendedName>
</protein>
<keyword evidence="2" id="KW-1185">Reference proteome</keyword>
<evidence type="ECO:0008006" key="3">
    <source>
        <dbReference type="Google" id="ProtNLM"/>
    </source>
</evidence>
<reference evidence="1" key="1">
    <citation type="submission" date="2019-03" db="EMBL/GenBank/DDBJ databases">
        <title>Long read genome sequence of the mycoparasitic Pythium oligandrum ATCC 38472 isolated from sugarbeet rhizosphere.</title>
        <authorList>
            <person name="Gaulin E."/>
        </authorList>
    </citation>
    <scope>NUCLEOTIDE SEQUENCE</scope>
    <source>
        <strain evidence="1">ATCC 38472_TT</strain>
    </source>
</reference>
<accession>A0A8K1C4W4</accession>
<dbReference type="SMART" id="SM01187">
    <property type="entry name" value="Elicitin"/>
    <property type="match status" value="2"/>
</dbReference>
<dbReference type="GO" id="GO:0005576">
    <property type="term" value="C:extracellular region"/>
    <property type="evidence" value="ECO:0007669"/>
    <property type="project" value="InterPro"/>
</dbReference>
<sequence>MSSSGWPPVEGSLAYRICEYPHFRTLHLPAFSPSMKLNTIVCTLLFATVGSVVNAGECSNKDLAGTSSLNAKLEAVCGSDAQSLFTSTGSSSLALCKKPACVEAIRGATDDLPDCTIGGLSLPAVIEATAQLCDNEANSTTTTDGSQSTSVSAGSTYCSSFDISQVASLRSESAMIKACGAEQVSTAEVASSKICSADCVKYTKETFVPALPDCTYQGVNVKTSVKMLMAYCDVTPDAAGSLTSASVAALVGLVAAVLAMA</sequence>
<organism evidence="1 2">
    <name type="scientific">Pythium oligandrum</name>
    <name type="common">Mycoparasitic fungus</name>
    <dbReference type="NCBI Taxonomy" id="41045"/>
    <lineage>
        <taxon>Eukaryota</taxon>
        <taxon>Sar</taxon>
        <taxon>Stramenopiles</taxon>
        <taxon>Oomycota</taxon>
        <taxon>Peronosporomycetes</taxon>
        <taxon>Pythiales</taxon>
        <taxon>Pythiaceae</taxon>
        <taxon>Pythium</taxon>
    </lineage>
</organism>